<sequence length="133" mass="15116">MGFRDFIVFISSNRTETREAHQTEELKTRYYKASKENVMKAVEKVIKDQGFGIKRYELDRGEIVGNEKKGKKQLIVATVITVKPFKTAVDFSVSTDSILPSDFGKSRKVLLSFYQQLDKELSFIGTGLGDQLL</sequence>
<dbReference type="AlphaFoldDB" id="A0A162EBC9"/>
<comment type="caution">
    <text evidence="1">The sequence shown here is derived from an EMBL/GenBank/DDBJ whole genome shotgun (WGS) entry which is preliminary data.</text>
</comment>
<dbReference type="Proteomes" id="UP000075806">
    <property type="component" value="Unassembled WGS sequence"/>
</dbReference>
<reference evidence="1" key="1">
    <citation type="submission" date="2016-02" db="EMBL/GenBank/DDBJ databases">
        <title>Genome sequence of Bacillus trypoxylicola KCTC 13244(T).</title>
        <authorList>
            <person name="Jeong H."/>
            <person name="Park S.-H."/>
            <person name="Choi S.-K."/>
        </authorList>
    </citation>
    <scope>NUCLEOTIDE SEQUENCE [LARGE SCALE GENOMIC DNA]</scope>
    <source>
        <strain evidence="1">KCTC 13244</strain>
    </source>
</reference>
<evidence type="ECO:0008006" key="3">
    <source>
        <dbReference type="Google" id="ProtNLM"/>
    </source>
</evidence>
<evidence type="ECO:0000313" key="2">
    <source>
        <dbReference type="Proteomes" id="UP000075806"/>
    </source>
</evidence>
<gene>
    <name evidence="1" type="ORF">AZF04_05445</name>
</gene>
<name>A0A162EBC9_9BACI</name>
<proteinExistence type="predicted"/>
<dbReference type="OrthoDB" id="2353056at2"/>
<organism evidence="1 2">
    <name type="scientific">Alkalihalobacillus trypoxylicola</name>
    <dbReference type="NCBI Taxonomy" id="519424"/>
    <lineage>
        <taxon>Bacteria</taxon>
        <taxon>Bacillati</taxon>
        <taxon>Bacillota</taxon>
        <taxon>Bacilli</taxon>
        <taxon>Bacillales</taxon>
        <taxon>Bacillaceae</taxon>
        <taxon>Alkalihalobacillus</taxon>
    </lineage>
</organism>
<evidence type="ECO:0000313" key="1">
    <source>
        <dbReference type="EMBL" id="KYG32212.1"/>
    </source>
</evidence>
<keyword evidence="2" id="KW-1185">Reference proteome</keyword>
<dbReference type="EMBL" id="LTAO01000012">
    <property type="protein sequence ID" value="KYG32212.1"/>
    <property type="molecule type" value="Genomic_DNA"/>
</dbReference>
<accession>A0A162EBC9</accession>
<dbReference type="STRING" id="519424.AZF04_05445"/>
<protein>
    <recommendedName>
        <fullName evidence="3">DUF1499 domain-containing protein</fullName>
    </recommendedName>
</protein>